<dbReference type="RefSeq" id="WP_107347129.1">
    <property type="nucleotide sequence ID" value="NZ_PYMH01000001.1"/>
</dbReference>
<reference evidence="1 2" key="1">
    <citation type="submission" date="2018-03" db="EMBL/GenBank/DDBJ databases">
        <title>Whole genome sequencing of Histamine producing bacteria.</title>
        <authorList>
            <person name="Butler K."/>
        </authorList>
    </citation>
    <scope>NUCLEOTIDE SEQUENCE [LARGE SCALE GENOMIC DNA]</scope>
    <source>
        <strain evidence="1 2">JCM 13586</strain>
    </source>
</reference>
<accession>A0A2T3J3B0</accession>
<dbReference type="AlphaFoldDB" id="A0A2T3J3B0"/>
<name>A0A2T3J3B0_9GAMM</name>
<sequence>MHGIHFNERNFLINEAQKRLIVTSCTPQTLLKKIIDKGKLGVYPIPAFVLSALLRSSYDKDKFEQYKAVTLISIARLSFIGGNYPKINKISNEIRLFAKGSREFLAGHLPDIFQYAFPELVNELGKLTSETTTIRSTKVIKHLKHYEVPYRSTLEGKRGYTRSVTTKQFLQAGTLTVSPRQYLNDEGDSLIEIKQLHFVSRNNETWQEEDGLGNDNRSLTIVTSPSSVNKDYSLEVMNQ</sequence>
<evidence type="ECO:0000313" key="1">
    <source>
        <dbReference type="EMBL" id="PSU35774.1"/>
    </source>
</evidence>
<protein>
    <submittedName>
        <fullName evidence="1">Uncharacterized protein</fullName>
    </submittedName>
</protein>
<gene>
    <name evidence="1" type="ORF">C9I99_01790</name>
</gene>
<organism evidence="1 2">
    <name type="scientific">Photobacterium lutimaris</name>
    <dbReference type="NCBI Taxonomy" id="388278"/>
    <lineage>
        <taxon>Bacteria</taxon>
        <taxon>Pseudomonadati</taxon>
        <taxon>Pseudomonadota</taxon>
        <taxon>Gammaproteobacteria</taxon>
        <taxon>Vibrionales</taxon>
        <taxon>Vibrionaceae</taxon>
        <taxon>Photobacterium</taxon>
    </lineage>
</organism>
<keyword evidence="2" id="KW-1185">Reference proteome</keyword>
<dbReference type="OrthoDB" id="6125299at2"/>
<dbReference type="Proteomes" id="UP000241222">
    <property type="component" value="Unassembled WGS sequence"/>
</dbReference>
<comment type="caution">
    <text evidence="1">The sequence shown here is derived from an EMBL/GenBank/DDBJ whole genome shotgun (WGS) entry which is preliminary data.</text>
</comment>
<evidence type="ECO:0000313" key="2">
    <source>
        <dbReference type="Proteomes" id="UP000241222"/>
    </source>
</evidence>
<proteinExistence type="predicted"/>
<dbReference type="EMBL" id="PYMH01000001">
    <property type="protein sequence ID" value="PSU35774.1"/>
    <property type="molecule type" value="Genomic_DNA"/>
</dbReference>